<evidence type="ECO:0000256" key="3">
    <source>
        <dbReference type="ARBA" id="ARBA00022723"/>
    </source>
</evidence>
<dbReference type="Proteomes" id="UP001333996">
    <property type="component" value="Unassembled WGS sequence"/>
</dbReference>
<evidence type="ECO:0000313" key="9">
    <source>
        <dbReference type="EMBL" id="MED7825043.1"/>
    </source>
</evidence>
<dbReference type="PANTHER" id="PTHR10696">
    <property type="entry name" value="GAMMA-BUTYROBETAINE HYDROXYLASE-RELATED"/>
    <property type="match status" value="1"/>
</dbReference>
<dbReference type="Gene3D" id="3.60.130.10">
    <property type="entry name" value="Clavaminate synthase-like"/>
    <property type="match status" value="1"/>
</dbReference>
<feature type="domain" description="TauD/TfdA-like" evidence="8">
    <location>
        <begin position="148"/>
        <end position="328"/>
    </location>
</feature>
<evidence type="ECO:0000313" key="10">
    <source>
        <dbReference type="Proteomes" id="UP001333996"/>
    </source>
</evidence>
<reference evidence="9" key="1">
    <citation type="submission" date="2024-01" db="EMBL/GenBank/DDBJ databases">
        <title>First draft genome sequence data of TA4-1, the type strain of Gram-positive actinobacterium Streptomyces chiangmaiensis.</title>
        <authorList>
            <person name="Yasawong M."/>
            <person name="Nantapong N."/>
        </authorList>
    </citation>
    <scope>NUCLEOTIDE SEQUENCE</scope>
    <source>
        <strain evidence="9">TA4-1</strain>
    </source>
</reference>
<protein>
    <submittedName>
        <fullName evidence="9">TauD/TfdA family dioxygenase</fullName>
    </submittedName>
</protein>
<dbReference type="InterPro" id="IPR014503">
    <property type="entry name" value="Clavaminate_syn-like"/>
</dbReference>
<dbReference type="PIRSF" id="PIRSF019543">
    <property type="entry name" value="Clavaminate_syn"/>
    <property type="match status" value="1"/>
</dbReference>
<dbReference type="GO" id="GO:0051213">
    <property type="term" value="F:dioxygenase activity"/>
    <property type="evidence" value="ECO:0007669"/>
    <property type="project" value="UniProtKB-KW"/>
</dbReference>
<dbReference type="Pfam" id="PF02668">
    <property type="entry name" value="TauD"/>
    <property type="match status" value="1"/>
</dbReference>
<sequence length="351" mass="38296">MLADKARSPEPTDRAQNFDVIDPSDDLAADTIVLAPGEAKEIEILARRISDCCGHLPLSHPNLIEAVEVEAGRLPATVASSLTRYREYGTGSGVLLLKGLPVDEPLPPTPEDGAYAGEWTDLAISTVTELMVMSRLGAVIAYADEKAGRLVQDVCPVRGAETRQENTGSSLLELHTEDGFHPNKPAFIGLSCLRQDHEGSALTVAGSIRAVLPDLPPQTVEVLRRPLFRIRLSSSFTGGEAPRYSSLMPVLSGPRDDPDMCVDFHAMESFDERGTRALQLLRDHLLQALIGVAMEPGDLLIVDNRLAVHGRTGFVPRHDGRDRWLRRCFAVTDIRASRGSRPPKSRVHEPL</sequence>
<keyword evidence="4" id="KW-0560">Oxidoreductase</keyword>
<keyword evidence="5" id="KW-0408">Iron</keyword>
<dbReference type="InterPro" id="IPR050411">
    <property type="entry name" value="AlphaKG_dependent_hydroxylases"/>
</dbReference>
<keyword evidence="3" id="KW-0479">Metal-binding</keyword>
<comment type="cofactor">
    <cofactor evidence="1">
        <name>Fe(2+)</name>
        <dbReference type="ChEBI" id="CHEBI:29033"/>
    </cofactor>
</comment>
<organism evidence="9 10">
    <name type="scientific">Streptomyces chiangmaiensis</name>
    <dbReference type="NCBI Taxonomy" id="766497"/>
    <lineage>
        <taxon>Bacteria</taxon>
        <taxon>Bacillati</taxon>
        <taxon>Actinomycetota</taxon>
        <taxon>Actinomycetes</taxon>
        <taxon>Kitasatosporales</taxon>
        <taxon>Streptomycetaceae</taxon>
        <taxon>Streptomyces</taxon>
    </lineage>
</organism>
<dbReference type="SUPFAM" id="SSF51197">
    <property type="entry name" value="Clavaminate synthase-like"/>
    <property type="match status" value="1"/>
</dbReference>
<evidence type="ECO:0000256" key="1">
    <source>
        <dbReference type="ARBA" id="ARBA00001954"/>
    </source>
</evidence>
<dbReference type="PANTHER" id="PTHR10696:SF56">
    <property type="entry name" value="TAUD_TFDA-LIKE DOMAIN-CONTAINING PROTEIN"/>
    <property type="match status" value="1"/>
</dbReference>
<feature type="region of interest" description="Disordered" evidence="7">
    <location>
        <begin position="1"/>
        <end position="20"/>
    </location>
</feature>
<keyword evidence="6" id="KW-0045">Antibiotic biosynthesis</keyword>
<evidence type="ECO:0000256" key="7">
    <source>
        <dbReference type="SAM" id="MobiDB-lite"/>
    </source>
</evidence>
<feature type="compositionally biased region" description="Basic and acidic residues" evidence="7">
    <location>
        <begin position="1"/>
        <end position="13"/>
    </location>
</feature>
<comment type="similarity">
    <text evidence="2">Belongs to the clavaminate synthase family.</text>
</comment>
<dbReference type="InterPro" id="IPR042098">
    <property type="entry name" value="TauD-like_sf"/>
</dbReference>
<evidence type="ECO:0000256" key="6">
    <source>
        <dbReference type="ARBA" id="ARBA00023194"/>
    </source>
</evidence>
<evidence type="ECO:0000256" key="2">
    <source>
        <dbReference type="ARBA" id="ARBA00008425"/>
    </source>
</evidence>
<dbReference type="EMBL" id="JAYWVC010000093">
    <property type="protein sequence ID" value="MED7825043.1"/>
    <property type="molecule type" value="Genomic_DNA"/>
</dbReference>
<gene>
    <name evidence="9" type="ORF">VXC91_24410</name>
</gene>
<evidence type="ECO:0000259" key="8">
    <source>
        <dbReference type="Pfam" id="PF02668"/>
    </source>
</evidence>
<evidence type="ECO:0000256" key="5">
    <source>
        <dbReference type="ARBA" id="ARBA00023004"/>
    </source>
</evidence>
<comment type="caution">
    <text evidence="9">The sequence shown here is derived from an EMBL/GenBank/DDBJ whole genome shotgun (WGS) entry which is preliminary data.</text>
</comment>
<proteinExistence type="inferred from homology"/>
<evidence type="ECO:0000256" key="4">
    <source>
        <dbReference type="ARBA" id="ARBA00023002"/>
    </source>
</evidence>
<dbReference type="InterPro" id="IPR003819">
    <property type="entry name" value="TauD/TfdA-like"/>
</dbReference>
<keyword evidence="9" id="KW-0223">Dioxygenase</keyword>
<dbReference type="RefSeq" id="WP_329509466.1">
    <property type="nucleotide sequence ID" value="NZ_JAYWVC010000093.1"/>
</dbReference>
<keyword evidence="10" id="KW-1185">Reference proteome</keyword>
<name>A0ABU7FLW7_9ACTN</name>
<accession>A0ABU7FLW7</accession>